<evidence type="ECO:0000256" key="1">
    <source>
        <dbReference type="SAM" id="Phobius"/>
    </source>
</evidence>
<keyword evidence="1" id="KW-0812">Transmembrane</keyword>
<dbReference type="VEuPathDB" id="FungiDB:SCODWIG_02051"/>
<evidence type="ECO:0000313" key="3">
    <source>
        <dbReference type="Proteomes" id="UP000262825"/>
    </source>
</evidence>
<dbReference type="Proteomes" id="UP000262825">
    <property type="component" value="Unassembled WGS sequence"/>
</dbReference>
<organism evidence="2 3">
    <name type="scientific">Saccharomycodes ludwigii</name>
    <dbReference type="NCBI Taxonomy" id="36035"/>
    <lineage>
        <taxon>Eukaryota</taxon>
        <taxon>Fungi</taxon>
        <taxon>Dikarya</taxon>
        <taxon>Ascomycota</taxon>
        <taxon>Saccharomycotina</taxon>
        <taxon>Saccharomycetes</taxon>
        <taxon>Saccharomycodales</taxon>
        <taxon>Saccharomycodaceae</taxon>
        <taxon>Saccharomycodes</taxon>
    </lineage>
</organism>
<keyword evidence="1" id="KW-0472">Membrane</keyword>
<accession>A0A376B840</accession>
<name>A0A376B840_9ASCO</name>
<dbReference type="EMBL" id="UFAJ01000317">
    <property type="protein sequence ID" value="SSD60290.1"/>
    <property type="molecule type" value="Genomic_DNA"/>
</dbReference>
<keyword evidence="3" id="KW-1185">Reference proteome</keyword>
<proteinExistence type="predicted"/>
<evidence type="ECO:0008006" key="4">
    <source>
        <dbReference type="Google" id="ProtNLM"/>
    </source>
</evidence>
<dbReference type="AlphaFoldDB" id="A0A376B840"/>
<evidence type="ECO:0000313" key="2">
    <source>
        <dbReference type="EMBL" id="SSD60290.1"/>
    </source>
</evidence>
<keyword evidence="1" id="KW-1133">Transmembrane helix</keyword>
<feature type="transmembrane region" description="Helical" evidence="1">
    <location>
        <begin position="102"/>
        <end position="121"/>
    </location>
</feature>
<sequence>MPGFWRRFMYNVSPFTYVVQSLVAPLVHGKKVICSKNEFKVMDPPSGQTCGEFLDTYVNNNTGYLTNGDATAQCEYCPYSVQDQVVEQYNVKWDYRWRNFGFLWAYIAFNYFAMLICYYIMRVKVWSLKSVLDVKKWWSGPRKERHEAEKNIFKEKPGDKAKVASHKA</sequence>
<reference evidence="3" key="1">
    <citation type="submission" date="2018-06" db="EMBL/GenBank/DDBJ databases">
        <authorList>
            <person name="Guldener U."/>
        </authorList>
    </citation>
    <scope>NUCLEOTIDE SEQUENCE [LARGE SCALE GENOMIC DNA]</scope>
    <source>
        <strain evidence="3">UTAD17</strain>
    </source>
</reference>
<gene>
    <name evidence="2" type="ORF">SCODWIG_02051</name>
</gene>
<protein>
    <recommendedName>
        <fullName evidence="4">CDR ABC transporter domain-containing protein</fullName>
    </recommendedName>
</protein>